<comment type="caution">
    <text evidence="3">The sequence shown here is derived from an EMBL/GenBank/DDBJ whole genome shotgun (WGS) entry which is preliminary data.</text>
</comment>
<feature type="disulfide bond" evidence="1">
    <location>
        <begin position="284"/>
        <end position="293"/>
    </location>
</feature>
<protein>
    <recommendedName>
        <fullName evidence="2">EGF-like domain-containing protein</fullName>
    </recommendedName>
</protein>
<dbReference type="InterPro" id="IPR000742">
    <property type="entry name" value="EGF"/>
</dbReference>
<keyword evidence="1" id="KW-0245">EGF-like domain</keyword>
<dbReference type="Proteomes" id="UP001190700">
    <property type="component" value="Unassembled WGS sequence"/>
</dbReference>
<evidence type="ECO:0000313" key="3">
    <source>
        <dbReference type="EMBL" id="KAK3249216.1"/>
    </source>
</evidence>
<gene>
    <name evidence="3" type="ORF">CYMTET_41347</name>
</gene>
<dbReference type="PROSITE" id="PS50026">
    <property type="entry name" value="EGF_3"/>
    <property type="match status" value="2"/>
</dbReference>
<keyword evidence="1" id="KW-1015">Disulfide bond</keyword>
<dbReference type="AlphaFoldDB" id="A0AAE0F230"/>
<organism evidence="3 4">
    <name type="scientific">Cymbomonas tetramitiformis</name>
    <dbReference type="NCBI Taxonomy" id="36881"/>
    <lineage>
        <taxon>Eukaryota</taxon>
        <taxon>Viridiplantae</taxon>
        <taxon>Chlorophyta</taxon>
        <taxon>Pyramimonadophyceae</taxon>
        <taxon>Pyramimonadales</taxon>
        <taxon>Pyramimonadaceae</taxon>
        <taxon>Cymbomonas</taxon>
    </lineage>
</organism>
<name>A0AAE0F230_9CHLO</name>
<proteinExistence type="predicted"/>
<dbReference type="EMBL" id="LGRX02027526">
    <property type="protein sequence ID" value="KAK3249216.1"/>
    <property type="molecule type" value="Genomic_DNA"/>
</dbReference>
<evidence type="ECO:0000259" key="2">
    <source>
        <dbReference type="PROSITE" id="PS50026"/>
    </source>
</evidence>
<keyword evidence="4" id="KW-1185">Reference proteome</keyword>
<feature type="domain" description="EGF-like" evidence="2">
    <location>
        <begin position="260"/>
        <end position="294"/>
    </location>
</feature>
<evidence type="ECO:0000313" key="4">
    <source>
        <dbReference type="Proteomes" id="UP001190700"/>
    </source>
</evidence>
<comment type="caution">
    <text evidence="1">Lacks conserved residue(s) required for the propagation of feature annotation.</text>
</comment>
<dbReference type="SMART" id="SM00181">
    <property type="entry name" value="EGF"/>
    <property type="match status" value="2"/>
</dbReference>
<dbReference type="Gene3D" id="2.10.25.10">
    <property type="entry name" value="Laminin"/>
    <property type="match status" value="1"/>
</dbReference>
<reference evidence="3 4" key="1">
    <citation type="journal article" date="2015" name="Genome Biol. Evol.">
        <title>Comparative Genomics of a Bacterivorous Green Alga Reveals Evolutionary Causalities and Consequences of Phago-Mixotrophic Mode of Nutrition.</title>
        <authorList>
            <person name="Burns J.A."/>
            <person name="Paasch A."/>
            <person name="Narechania A."/>
            <person name="Kim E."/>
        </authorList>
    </citation>
    <scope>NUCLEOTIDE SEQUENCE [LARGE SCALE GENOMIC DNA]</scope>
    <source>
        <strain evidence="3 4">PLY_AMNH</strain>
    </source>
</reference>
<feature type="disulfide bond" evidence="1">
    <location>
        <begin position="481"/>
        <end position="490"/>
    </location>
</feature>
<dbReference type="Pfam" id="PF23106">
    <property type="entry name" value="EGF_Teneurin"/>
    <property type="match status" value="1"/>
</dbReference>
<accession>A0AAE0F230</accession>
<sequence>MQNSNPETSVPVLVVKKGGFPTLTPFYYASQVEALKVVLNSSVNGTSVGPLQSPRNTEVSLNIPPKAQIIGVYTNLTLAAVDEHSSASDGCIIFKNASGEWLPGISGVCAPLVDAAGVQVLEGREEVECKTGPTGQTKMELSEFYDDDAAGGQLSESLPEALWDGTIRVEYVRHRGVGYDFRDDESRSCESTDCVVAHTQRVSFRATRGTYYIGVYNTLNADTSNMYGMRNSPLETDRLYTRSPMRYGLVAWIRSAGGSSPVLCYGNGCHGHGRCGHAAPVCDCDSGYFGRDCSILPGSLDVAKAMPPNTSDTLLHGAVMMDRTLAEGRFHYYRLDLPVDTRSVVVRVHKALHERSKPLVFMRAGEIPRYCKSLQEGCEDAFDFEGASSYNVLAQGVTVHELVASSQQRSATGQLHFGRSFAAQGANSTARPWYVAVYNDLAGKEELTYFIEAYAIPRVLCAQPLCGGHGTCDTARGKCKCSPGYVGSDCTVPFQTATVDVPLDLSTSDSGIAIVQLTINCTYQVSLG</sequence>
<dbReference type="PROSITE" id="PS00022">
    <property type="entry name" value="EGF_1"/>
    <property type="match status" value="2"/>
</dbReference>
<dbReference type="InterPro" id="IPR053331">
    <property type="entry name" value="EGF-like_comC"/>
</dbReference>
<evidence type="ECO:0000256" key="1">
    <source>
        <dbReference type="PROSITE-ProRule" id="PRU00076"/>
    </source>
</evidence>
<dbReference type="PANTHER" id="PTHR24032">
    <property type="entry name" value="EGF-LIKE DOMAIN-CONTAINING PROTEIN-RELATED-RELATED"/>
    <property type="match status" value="1"/>
</dbReference>
<feature type="domain" description="EGF-like" evidence="2">
    <location>
        <begin position="457"/>
        <end position="491"/>
    </location>
</feature>
<dbReference type="PROSITE" id="PS01186">
    <property type="entry name" value="EGF_2"/>
    <property type="match status" value="2"/>
</dbReference>